<keyword evidence="1" id="KW-1133">Transmembrane helix</keyword>
<organism evidence="2 3">
    <name type="scientific">Candidatus Fimadaptatus faecigallinarum</name>
    <dbReference type="NCBI Taxonomy" id="2840814"/>
    <lineage>
        <taxon>Bacteria</taxon>
        <taxon>Bacillati</taxon>
        <taxon>Bacillota</taxon>
        <taxon>Clostridia</taxon>
        <taxon>Eubacteriales</taxon>
        <taxon>Candidatus Fimadaptatus</taxon>
    </lineage>
</organism>
<feature type="transmembrane region" description="Helical" evidence="1">
    <location>
        <begin position="196"/>
        <end position="218"/>
    </location>
</feature>
<dbReference type="Proteomes" id="UP000824123">
    <property type="component" value="Unassembled WGS sequence"/>
</dbReference>
<name>A0A9D1S3N4_9FIRM</name>
<evidence type="ECO:0000313" key="3">
    <source>
        <dbReference type="Proteomes" id="UP000824123"/>
    </source>
</evidence>
<dbReference type="InterPro" id="IPR010178">
    <property type="entry name" value="Lit"/>
</dbReference>
<protein>
    <submittedName>
        <fullName evidence="2">DUF1461 domain-containing protein</fullName>
    </submittedName>
</protein>
<keyword evidence="1" id="KW-0472">Membrane</keyword>
<comment type="caution">
    <text evidence="2">The sequence shown here is derived from an EMBL/GenBank/DDBJ whole genome shotgun (WGS) entry which is preliminary data.</text>
</comment>
<dbReference type="AlphaFoldDB" id="A0A9D1S3N4"/>
<dbReference type="Pfam" id="PF07314">
    <property type="entry name" value="Lit"/>
    <property type="match status" value="1"/>
</dbReference>
<gene>
    <name evidence="2" type="ORF">IAC59_02600</name>
</gene>
<keyword evidence="1" id="KW-0812">Transmembrane</keyword>
<reference evidence="2" key="1">
    <citation type="submission" date="2020-10" db="EMBL/GenBank/DDBJ databases">
        <authorList>
            <person name="Gilroy R."/>
        </authorList>
    </citation>
    <scope>NUCLEOTIDE SEQUENCE</scope>
    <source>
        <strain evidence="2">ChiSxjej2B14-8506</strain>
    </source>
</reference>
<accession>A0A9D1S3N4</accession>
<feature type="transmembrane region" description="Helical" evidence="1">
    <location>
        <begin position="133"/>
        <end position="154"/>
    </location>
</feature>
<sequence>MRARTFGAVGALALQVLLVLAMLFAVTFDRAYYLSEYERLGVYESCGADAVTLERATDILLEYLRGRADGLSGQGVIDGELRDIFGADERAHMVDVKQLFELALVVMLCAGVVAIASALLAGRDRRRTAQGALIGMGVFAALLAAAGIWCALDFNSAFNAFHGLLFDNGLWIMDPATQFMIRMFPSEFFAGMGLRIALYTGAGMVAQAVIYGFCGFYGRNKSHDIH</sequence>
<feature type="transmembrane region" description="Helical" evidence="1">
    <location>
        <begin position="102"/>
        <end position="121"/>
    </location>
</feature>
<evidence type="ECO:0000313" key="2">
    <source>
        <dbReference type="EMBL" id="HIU46129.1"/>
    </source>
</evidence>
<proteinExistence type="predicted"/>
<evidence type="ECO:0000256" key="1">
    <source>
        <dbReference type="SAM" id="Phobius"/>
    </source>
</evidence>
<reference evidence="2" key="2">
    <citation type="journal article" date="2021" name="PeerJ">
        <title>Extensive microbial diversity within the chicken gut microbiome revealed by metagenomics and culture.</title>
        <authorList>
            <person name="Gilroy R."/>
            <person name="Ravi A."/>
            <person name="Getino M."/>
            <person name="Pursley I."/>
            <person name="Horton D.L."/>
            <person name="Alikhan N.F."/>
            <person name="Baker D."/>
            <person name="Gharbi K."/>
            <person name="Hall N."/>
            <person name="Watson M."/>
            <person name="Adriaenssens E.M."/>
            <person name="Foster-Nyarko E."/>
            <person name="Jarju S."/>
            <person name="Secka A."/>
            <person name="Antonio M."/>
            <person name="Oren A."/>
            <person name="Chaudhuri R.R."/>
            <person name="La Ragione R."/>
            <person name="Hildebrand F."/>
            <person name="Pallen M.J."/>
        </authorList>
    </citation>
    <scope>NUCLEOTIDE SEQUENCE</scope>
    <source>
        <strain evidence="2">ChiSxjej2B14-8506</strain>
    </source>
</reference>
<dbReference type="EMBL" id="DVNK01000024">
    <property type="protein sequence ID" value="HIU46129.1"/>
    <property type="molecule type" value="Genomic_DNA"/>
</dbReference>